<reference evidence="1 2" key="1">
    <citation type="journal article" date="2006" name="Science">
        <title>The genome of black cottonwood, Populus trichocarpa (Torr. &amp; Gray).</title>
        <authorList>
            <person name="Tuskan G.A."/>
            <person name="Difazio S."/>
            <person name="Jansson S."/>
            <person name="Bohlmann J."/>
            <person name="Grigoriev I."/>
            <person name="Hellsten U."/>
            <person name="Putnam N."/>
            <person name="Ralph S."/>
            <person name="Rombauts S."/>
            <person name="Salamov A."/>
            <person name="Schein J."/>
            <person name="Sterck L."/>
            <person name="Aerts A."/>
            <person name="Bhalerao R.R."/>
            <person name="Bhalerao R.P."/>
            <person name="Blaudez D."/>
            <person name="Boerjan W."/>
            <person name="Brun A."/>
            <person name="Brunner A."/>
            <person name="Busov V."/>
            <person name="Campbell M."/>
            <person name="Carlson J."/>
            <person name="Chalot M."/>
            <person name="Chapman J."/>
            <person name="Chen G.L."/>
            <person name="Cooper D."/>
            <person name="Coutinho P.M."/>
            <person name="Couturier J."/>
            <person name="Covert S."/>
            <person name="Cronk Q."/>
            <person name="Cunningham R."/>
            <person name="Davis J."/>
            <person name="Degroeve S."/>
            <person name="Dejardin A."/>
            <person name="Depamphilis C."/>
            <person name="Detter J."/>
            <person name="Dirks B."/>
            <person name="Dubchak I."/>
            <person name="Duplessis S."/>
            <person name="Ehlting J."/>
            <person name="Ellis B."/>
            <person name="Gendler K."/>
            <person name="Goodstein D."/>
            <person name="Gribskov M."/>
            <person name="Grimwood J."/>
            <person name="Groover A."/>
            <person name="Gunter L."/>
            <person name="Hamberger B."/>
            <person name="Heinze B."/>
            <person name="Helariutta Y."/>
            <person name="Henrissat B."/>
            <person name="Holligan D."/>
            <person name="Holt R."/>
            <person name="Huang W."/>
            <person name="Islam-Faridi N."/>
            <person name="Jones S."/>
            <person name="Jones-Rhoades M."/>
            <person name="Jorgensen R."/>
            <person name="Joshi C."/>
            <person name="Kangasjarvi J."/>
            <person name="Karlsson J."/>
            <person name="Kelleher C."/>
            <person name="Kirkpatrick R."/>
            <person name="Kirst M."/>
            <person name="Kohler A."/>
            <person name="Kalluri U."/>
            <person name="Larimer F."/>
            <person name="Leebens-Mack J."/>
            <person name="Leple J.C."/>
            <person name="Locascio P."/>
            <person name="Lou Y."/>
            <person name="Lucas S."/>
            <person name="Martin F."/>
            <person name="Montanini B."/>
            <person name="Napoli C."/>
            <person name="Nelson D.R."/>
            <person name="Nelson C."/>
            <person name="Nieminen K."/>
            <person name="Nilsson O."/>
            <person name="Pereda V."/>
            <person name="Peter G."/>
            <person name="Philippe R."/>
            <person name="Pilate G."/>
            <person name="Poliakov A."/>
            <person name="Razumovskaya J."/>
            <person name="Richardson P."/>
            <person name="Rinaldi C."/>
            <person name="Ritland K."/>
            <person name="Rouze P."/>
            <person name="Ryaboy D."/>
            <person name="Schmutz J."/>
            <person name="Schrader J."/>
            <person name="Segerman B."/>
            <person name="Shin H."/>
            <person name="Siddiqui A."/>
            <person name="Sterky F."/>
            <person name="Terry A."/>
            <person name="Tsai C.J."/>
            <person name="Uberbacher E."/>
            <person name="Unneberg P."/>
            <person name="Vahala J."/>
            <person name="Wall K."/>
            <person name="Wessler S."/>
            <person name="Yang G."/>
            <person name="Yin T."/>
            <person name="Douglas C."/>
            <person name="Marra M."/>
            <person name="Sandberg G."/>
            <person name="Van de Peer Y."/>
            <person name="Rokhsar D."/>
        </authorList>
    </citation>
    <scope>NUCLEOTIDE SEQUENCE [LARGE SCALE GENOMIC DNA]</scope>
    <source>
        <strain evidence="2">cv. Nisqually</strain>
    </source>
</reference>
<sequence length="132" mass="15575">MLTVFEDPTTCREKILKCIRLEFLTFFKFSSFQGFYDLSKLVSLVVLFTRWQSSLILAGVRLVALPRMVLQGSEMKTETSINPYCASLFTMSNYFSNCRLVLLRFNSRWKERPSQLFLFLYIANYELQVTYD</sequence>
<proteinExistence type="predicted"/>
<keyword evidence="2" id="KW-1185">Reference proteome</keyword>
<evidence type="ECO:0000313" key="2">
    <source>
        <dbReference type="Proteomes" id="UP000006729"/>
    </source>
</evidence>
<name>A0A3N7FVU6_POPTR</name>
<organism evidence="1 2">
    <name type="scientific">Populus trichocarpa</name>
    <name type="common">Western balsam poplar</name>
    <name type="synonym">Populus balsamifera subsp. trichocarpa</name>
    <dbReference type="NCBI Taxonomy" id="3694"/>
    <lineage>
        <taxon>Eukaryota</taxon>
        <taxon>Viridiplantae</taxon>
        <taxon>Streptophyta</taxon>
        <taxon>Embryophyta</taxon>
        <taxon>Tracheophyta</taxon>
        <taxon>Spermatophyta</taxon>
        <taxon>Magnoliopsida</taxon>
        <taxon>eudicotyledons</taxon>
        <taxon>Gunneridae</taxon>
        <taxon>Pentapetalae</taxon>
        <taxon>rosids</taxon>
        <taxon>fabids</taxon>
        <taxon>Malpighiales</taxon>
        <taxon>Salicaceae</taxon>
        <taxon>Saliceae</taxon>
        <taxon>Populus</taxon>
    </lineage>
</organism>
<dbReference type="EMBL" id="CM009300">
    <property type="protein sequence ID" value="RQO97800.1"/>
    <property type="molecule type" value="Genomic_DNA"/>
</dbReference>
<gene>
    <name evidence="1" type="ORF">POPTR_011G103250</name>
</gene>
<dbReference type="Proteomes" id="UP000006729">
    <property type="component" value="Chromosome 11"/>
</dbReference>
<protein>
    <submittedName>
        <fullName evidence="1">Uncharacterized protein</fullName>
    </submittedName>
</protein>
<dbReference type="AlphaFoldDB" id="A0A3N7FVU6"/>
<evidence type="ECO:0000313" key="1">
    <source>
        <dbReference type="EMBL" id="RQO97800.1"/>
    </source>
</evidence>
<dbReference type="InParanoid" id="A0A3N7FVU6"/>
<accession>A0A3N7FVU6</accession>